<dbReference type="PANTHER" id="PTHR11496:SF83">
    <property type="entry name" value="HYDROXYACID-OXOACID TRANSHYDROGENASE, MITOCHONDRIAL"/>
    <property type="match status" value="1"/>
</dbReference>
<gene>
    <name evidence="4" type="ORF">ACHAWU_010046</name>
</gene>
<feature type="domain" description="Alcohol dehydrogenase iron-type/glycerol dehydrogenase GldA" evidence="2">
    <location>
        <begin position="105"/>
        <end position="218"/>
    </location>
</feature>
<organism evidence="4 5">
    <name type="scientific">Discostella pseudostelligera</name>
    <dbReference type="NCBI Taxonomy" id="259834"/>
    <lineage>
        <taxon>Eukaryota</taxon>
        <taxon>Sar</taxon>
        <taxon>Stramenopiles</taxon>
        <taxon>Ochrophyta</taxon>
        <taxon>Bacillariophyta</taxon>
        <taxon>Coscinodiscophyceae</taxon>
        <taxon>Thalassiosirophycidae</taxon>
        <taxon>Stephanodiscales</taxon>
        <taxon>Stephanodiscaceae</taxon>
        <taxon>Discostella</taxon>
    </lineage>
</organism>
<dbReference type="AlphaFoldDB" id="A0ABD3NFR1"/>
<comment type="caution">
    <text evidence="4">The sequence shown here is derived from an EMBL/GenBank/DDBJ whole genome shotgun (WGS) entry which is preliminary data.</text>
</comment>
<dbReference type="SUPFAM" id="SSF56796">
    <property type="entry name" value="Dehydroquinate synthase-like"/>
    <property type="match status" value="1"/>
</dbReference>
<sequence>MAEMAVSTIPPSHIPEGMKAVHVGEPFLSIALQTLEDFGSKRVFVLANKSSRKFIERDANLSADIDCSNDGDNNLLFIDKLRELGILAAPLNTSLEMGGMQDGLLQACNEAYAAQADVIVTVGGGAVQDAGKLIRLWLSTRHDNDSTDSTNATAGATVEAIQAAANRNPMPILPPQIAIPNSFAMAEGTYVAGLTTSSKTKSGAAHSSLLPTVIIYDPVLSAGLPDWVRFGTALRGVEHAVGAITHPKATEDIRNRALLGLSILHDNITKLLSNPECPTTHSNIYVGGFIAVRALSPTCYPSIGHLIENQYSAKFGVHQGSCSGILMARIMDYHYEQTMEYQKRISMALSGGDESISNTPAPQLLRDLIKMLPGVKHEHDQVNVTNDMLRELATWMFENHLERFNVLCPRKFTCVEDIYGLMTKSLDDL</sequence>
<dbReference type="Proteomes" id="UP001530293">
    <property type="component" value="Unassembled WGS sequence"/>
</dbReference>
<evidence type="ECO:0000256" key="1">
    <source>
        <dbReference type="ARBA" id="ARBA00023002"/>
    </source>
</evidence>
<evidence type="ECO:0000259" key="3">
    <source>
        <dbReference type="Pfam" id="PF25137"/>
    </source>
</evidence>
<dbReference type="Gene3D" id="3.40.50.1970">
    <property type="match status" value="1"/>
</dbReference>
<dbReference type="InterPro" id="IPR001670">
    <property type="entry name" value="ADH_Fe/GldA"/>
</dbReference>
<dbReference type="EMBL" id="JALLBG020000021">
    <property type="protein sequence ID" value="KAL3771735.1"/>
    <property type="molecule type" value="Genomic_DNA"/>
</dbReference>
<accession>A0ABD3NFR1</accession>
<proteinExistence type="predicted"/>
<evidence type="ECO:0008006" key="6">
    <source>
        <dbReference type="Google" id="ProtNLM"/>
    </source>
</evidence>
<dbReference type="Pfam" id="PF00465">
    <property type="entry name" value="Fe-ADH"/>
    <property type="match status" value="1"/>
</dbReference>
<reference evidence="4 5" key="1">
    <citation type="submission" date="2024-10" db="EMBL/GenBank/DDBJ databases">
        <title>Updated reference genomes for cyclostephanoid diatoms.</title>
        <authorList>
            <person name="Roberts W.R."/>
            <person name="Alverson A.J."/>
        </authorList>
    </citation>
    <scope>NUCLEOTIDE SEQUENCE [LARGE SCALE GENOMIC DNA]</scope>
    <source>
        <strain evidence="4 5">AJA232-27</strain>
    </source>
</reference>
<dbReference type="Pfam" id="PF25137">
    <property type="entry name" value="ADH_Fe_C"/>
    <property type="match status" value="1"/>
</dbReference>
<protein>
    <recommendedName>
        <fullName evidence="6">Alcohol dehydrogenase iron-type/glycerol dehydrogenase GldA domain-containing protein</fullName>
    </recommendedName>
</protein>
<feature type="domain" description="Fe-containing alcohol dehydrogenase-like C-terminal" evidence="3">
    <location>
        <begin position="238"/>
        <end position="412"/>
    </location>
</feature>
<dbReference type="InterPro" id="IPR056798">
    <property type="entry name" value="ADH_Fe_C"/>
</dbReference>
<dbReference type="GO" id="GO:0016491">
    <property type="term" value="F:oxidoreductase activity"/>
    <property type="evidence" value="ECO:0007669"/>
    <property type="project" value="UniProtKB-KW"/>
</dbReference>
<keyword evidence="1" id="KW-0560">Oxidoreductase</keyword>
<evidence type="ECO:0000313" key="5">
    <source>
        <dbReference type="Proteomes" id="UP001530293"/>
    </source>
</evidence>
<dbReference type="Gene3D" id="1.20.1090.10">
    <property type="entry name" value="Dehydroquinate synthase-like - alpha domain"/>
    <property type="match status" value="1"/>
</dbReference>
<dbReference type="InterPro" id="IPR039697">
    <property type="entry name" value="Alcohol_dehydrogenase_Fe"/>
</dbReference>
<evidence type="ECO:0000259" key="2">
    <source>
        <dbReference type="Pfam" id="PF00465"/>
    </source>
</evidence>
<name>A0ABD3NFR1_9STRA</name>
<dbReference type="PANTHER" id="PTHR11496">
    <property type="entry name" value="ALCOHOL DEHYDROGENASE"/>
    <property type="match status" value="1"/>
</dbReference>
<evidence type="ECO:0000313" key="4">
    <source>
        <dbReference type="EMBL" id="KAL3771735.1"/>
    </source>
</evidence>
<keyword evidence="5" id="KW-1185">Reference proteome</keyword>